<dbReference type="RefSeq" id="WP_073151013.1">
    <property type="nucleotide sequence ID" value="NZ_FQVL01000001.1"/>
</dbReference>
<reference evidence="1 2" key="1">
    <citation type="submission" date="2016-11" db="EMBL/GenBank/DDBJ databases">
        <authorList>
            <person name="Jaros S."/>
            <person name="Januszkiewicz K."/>
            <person name="Wedrychowicz H."/>
        </authorList>
    </citation>
    <scope>NUCLEOTIDE SEQUENCE [LARGE SCALE GENOMIC DNA]</scope>
    <source>
        <strain evidence="1 2">DSM 44666</strain>
    </source>
</reference>
<keyword evidence="2" id="KW-1185">Reference proteome</keyword>
<gene>
    <name evidence="1" type="ORF">SAMN05444392_101356</name>
</gene>
<dbReference type="EMBL" id="FQVL01000001">
    <property type="protein sequence ID" value="SHE40678.1"/>
    <property type="molecule type" value="Genomic_DNA"/>
</dbReference>
<proteinExistence type="predicted"/>
<protein>
    <submittedName>
        <fullName evidence="1">Uncharacterized protein</fullName>
    </submittedName>
</protein>
<dbReference type="STRING" id="112248.SAMN05444392_101356"/>
<sequence length="74" mass="8254">MKNDKKSRKNDATQVNVWQGRKAIKRPTEVRIPMMDVSKLSKVHRTAAGIGASNTCTPWRFDGGLVGVWKTPDS</sequence>
<organism evidence="1 2">
    <name type="scientific">Seinonella peptonophila</name>
    <dbReference type="NCBI Taxonomy" id="112248"/>
    <lineage>
        <taxon>Bacteria</taxon>
        <taxon>Bacillati</taxon>
        <taxon>Bacillota</taxon>
        <taxon>Bacilli</taxon>
        <taxon>Bacillales</taxon>
        <taxon>Thermoactinomycetaceae</taxon>
        <taxon>Seinonella</taxon>
    </lineage>
</organism>
<dbReference type="AlphaFoldDB" id="A0A1M4T8L8"/>
<evidence type="ECO:0000313" key="2">
    <source>
        <dbReference type="Proteomes" id="UP000184476"/>
    </source>
</evidence>
<dbReference type="Proteomes" id="UP000184476">
    <property type="component" value="Unassembled WGS sequence"/>
</dbReference>
<evidence type="ECO:0000313" key="1">
    <source>
        <dbReference type="EMBL" id="SHE40678.1"/>
    </source>
</evidence>
<name>A0A1M4T8L8_9BACL</name>
<accession>A0A1M4T8L8</accession>